<evidence type="ECO:0000256" key="7">
    <source>
        <dbReference type="ARBA" id="ARBA00022670"/>
    </source>
</evidence>
<dbReference type="EC" id="3.4.11.2" evidence="4"/>
<evidence type="ECO:0000256" key="1">
    <source>
        <dbReference type="ARBA" id="ARBA00000098"/>
    </source>
</evidence>
<evidence type="ECO:0000256" key="8">
    <source>
        <dbReference type="ARBA" id="ARBA00022723"/>
    </source>
</evidence>
<dbReference type="InterPro" id="IPR014782">
    <property type="entry name" value="Peptidase_M1_dom"/>
</dbReference>
<dbReference type="SUPFAM" id="SSF48371">
    <property type="entry name" value="ARM repeat"/>
    <property type="match status" value="1"/>
</dbReference>
<evidence type="ECO:0000259" key="15">
    <source>
        <dbReference type="SMART" id="SM01263"/>
    </source>
</evidence>
<protein>
    <recommendedName>
        <fullName evidence="5">Aminopeptidase N</fullName>
        <ecNumber evidence="4">3.4.11.2</ecNumber>
    </recommendedName>
</protein>
<name>A0A1I0FXV7_9BACT</name>
<dbReference type="InterPro" id="IPR045357">
    <property type="entry name" value="Aminopeptidase_N-like_N"/>
</dbReference>
<proteinExistence type="inferred from homology"/>
<feature type="binding site" evidence="13">
    <location>
        <begin position="256"/>
        <end position="261"/>
    </location>
    <ligand>
        <name>a peptide</name>
        <dbReference type="ChEBI" id="CHEBI:60466"/>
    </ligand>
</feature>
<keyword evidence="7" id="KW-0645">Protease</keyword>
<reference evidence="17" key="1">
    <citation type="submission" date="2016-10" db="EMBL/GenBank/DDBJ databases">
        <authorList>
            <person name="Varghese N."/>
            <person name="Submissions S."/>
        </authorList>
    </citation>
    <scope>NUCLEOTIDE SEQUENCE [LARGE SCALE GENOMIC DNA]</scope>
    <source>
        <strain evidence="17">DSM 16858</strain>
    </source>
</reference>
<feature type="active site" description="Proton donor" evidence="12">
    <location>
        <position position="373"/>
    </location>
</feature>
<dbReference type="InterPro" id="IPR034015">
    <property type="entry name" value="M1_LTA4H"/>
</dbReference>
<evidence type="ECO:0000256" key="3">
    <source>
        <dbReference type="ARBA" id="ARBA00010136"/>
    </source>
</evidence>
<keyword evidence="11" id="KW-0482">Metalloprotease</keyword>
<keyword evidence="8 14" id="KW-0479">Metal-binding</keyword>
<feature type="binding site" evidence="14">
    <location>
        <position position="285"/>
    </location>
    <ligand>
        <name>Zn(2+)</name>
        <dbReference type="ChEBI" id="CHEBI:29105"/>
        <note>catalytic</note>
    </ligand>
</feature>
<dbReference type="GO" id="GO:0008270">
    <property type="term" value="F:zinc ion binding"/>
    <property type="evidence" value="ECO:0007669"/>
    <property type="project" value="InterPro"/>
</dbReference>
<dbReference type="Gene3D" id="1.10.390.10">
    <property type="entry name" value="Neutral Protease Domain 2"/>
    <property type="match status" value="1"/>
</dbReference>
<dbReference type="Pfam" id="PF17900">
    <property type="entry name" value="Peptidase_M1_N"/>
    <property type="match status" value="1"/>
</dbReference>
<dbReference type="AlphaFoldDB" id="A0A1I0FXV7"/>
<keyword evidence="10 14" id="KW-0862">Zinc</keyword>
<evidence type="ECO:0000256" key="5">
    <source>
        <dbReference type="ARBA" id="ARBA00015611"/>
    </source>
</evidence>
<dbReference type="InterPro" id="IPR042097">
    <property type="entry name" value="Aminopeptidase_N-like_N_sf"/>
</dbReference>
<feature type="active site" description="Proton acceptor" evidence="12">
    <location>
        <position position="286"/>
    </location>
</feature>
<feature type="binding site" evidence="14">
    <location>
        <position position="308"/>
    </location>
    <ligand>
        <name>Zn(2+)</name>
        <dbReference type="ChEBI" id="CHEBI:29105"/>
        <note>catalytic</note>
    </ligand>
</feature>
<gene>
    <name evidence="16" type="ORF">SAMN05443639_103618</name>
</gene>
<keyword evidence="6" id="KW-0963">Cytoplasm</keyword>
<organism evidence="16 17">
    <name type="scientific">Stigmatella erecta</name>
    <dbReference type="NCBI Taxonomy" id="83460"/>
    <lineage>
        <taxon>Bacteria</taxon>
        <taxon>Pseudomonadati</taxon>
        <taxon>Myxococcota</taxon>
        <taxon>Myxococcia</taxon>
        <taxon>Myxococcales</taxon>
        <taxon>Cystobacterineae</taxon>
        <taxon>Archangiaceae</taxon>
        <taxon>Stigmatella</taxon>
    </lineage>
</organism>
<dbReference type="EMBL" id="FOIJ01000003">
    <property type="protein sequence ID" value="SET63362.1"/>
    <property type="molecule type" value="Genomic_DNA"/>
</dbReference>
<evidence type="ECO:0000256" key="4">
    <source>
        <dbReference type="ARBA" id="ARBA00012564"/>
    </source>
</evidence>
<dbReference type="InterPro" id="IPR015211">
    <property type="entry name" value="Peptidase_M1_C"/>
</dbReference>
<dbReference type="InterPro" id="IPR016024">
    <property type="entry name" value="ARM-type_fold"/>
</dbReference>
<evidence type="ECO:0000256" key="6">
    <source>
        <dbReference type="ARBA" id="ARBA00022490"/>
    </source>
</evidence>
<accession>A0A1I0FXV7</accession>
<dbReference type="SMART" id="SM01263">
    <property type="entry name" value="Leuk-A4-hydro_C"/>
    <property type="match status" value="1"/>
</dbReference>
<dbReference type="CDD" id="cd09599">
    <property type="entry name" value="M1_LTA4H"/>
    <property type="match status" value="1"/>
</dbReference>
<dbReference type="InterPro" id="IPR001930">
    <property type="entry name" value="Peptidase_M1"/>
</dbReference>
<dbReference type="RefSeq" id="WP_093518334.1">
    <property type="nucleotide sequence ID" value="NZ_FOIJ01000003.1"/>
</dbReference>
<comment type="catalytic activity">
    <reaction evidence="1">
        <text>Release of an N-terminal amino acid, Xaa-|-Yaa- from a peptide, amide or arylamide. Xaa is preferably Ala, but may be most amino acids including Pro (slow action). When a terminal hydrophobic residue is followed by a prolyl residue, the two may be released as an intact Xaa-Pro dipeptide.</text>
        <dbReference type="EC" id="3.4.11.2"/>
    </reaction>
</comment>
<dbReference type="Pfam" id="PF09127">
    <property type="entry name" value="Leuk-A4-hydro_C"/>
    <property type="match status" value="1"/>
</dbReference>
<keyword evidence="17" id="KW-1185">Reference proteome</keyword>
<keyword evidence="16" id="KW-0031">Aminopeptidase</keyword>
<dbReference type="InterPro" id="IPR038502">
    <property type="entry name" value="M1_LTA-4_hydro/amino_C_sf"/>
</dbReference>
<dbReference type="Proteomes" id="UP000199181">
    <property type="component" value="Unassembled WGS sequence"/>
</dbReference>
<comment type="similarity">
    <text evidence="3">Belongs to the peptidase M1 family.</text>
</comment>
<dbReference type="Pfam" id="PF01433">
    <property type="entry name" value="Peptidase_M1"/>
    <property type="match status" value="1"/>
</dbReference>
<dbReference type="GO" id="GO:0006508">
    <property type="term" value="P:proteolysis"/>
    <property type="evidence" value="ECO:0007669"/>
    <property type="project" value="UniProtKB-KW"/>
</dbReference>
<dbReference type="Gene3D" id="3.30.2010.30">
    <property type="match status" value="1"/>
</dbReference>
<dbReference type="SUPFAM" id="SSF55486">
    <property type="entry name" value="Metalloproteases ('zincins'), catalytic domain"/>
    <property type="match status" value="1"/>
</dbReference>
<feature type="binding site" evidence="13">
    <location>
        <begin position="537"/>
        <end position="539"/>
    </location>
    <ligand>
        <name>a peptide</name>
        <dbReference type="ChEBI" id="CHEBI:60466"/>
    </ligand>
</feature>
<dbReference type="PANTHER" id="PTHR45726">
    <property type="entry name" value="LEUKOTRIENE A-4 HYDROLASE"/>
    <property type="match status" value="1"/>
</dbReference>
<dbReference type="SUPFAM" id="SSF63737">
    <property type="entry name" value="Leukotriene A4 hydrolase N-terminal domain"/>
    <property type="match status" value="1"/>
</dbReference>
<feature type="binding site" evidence="14">
    <location>
        <position position="289"/>
    </location>
    <ligand>
        <name>Zn(2+)</name>
        <dbReference type="ChEBI" id="CHEBI:29105"/>
        <note>catalytic</note>
    </ligand>
</feature>
<evidence type="ECO:0000256" key="2">
    <source>
        <dbReference type="ARBA" id="ARBA00004496"/>
    </source>
</evidence>
<evidence type="ECO:0000256" key="14">
    <source>
        <dbReference type="PIRSR" id="PIRSR634015-3"/>
    </source>
</evidence>
<evidence type="ECO:0000256" key="13">
    <source>
        <dbReference type="PIRSR" id="PIRSR634015-2"/>
    </source>
</evidence>
<sequence>MARLDPHSYNEDTQPETESLDWKARVDFRTRRLHAEVTLTLKEASAGPLDLDTRDLDIRAVVDAEGRPLPYLLSPPEPILGSRLRVELPAGLRQLTVRYRTSPQASALQWLTPSQTAGGQHPFLFSQCQAIHARSLVPLQDTPRIRVRYRASLTIPKALKAVMAAGFLSREEQGVEAVEHYEMPQPIPPYLLAFAVGSLAPKELGPRSRVWAEPELLEDAAAEFEDVDAMLRVAESLFGPYDWERFDVLTMPPSFPYGGMENPRLTFLTPTLLAGDKSLVNVVAHELAHSWTGNLITNASAEHFWLNEGFTVFAERRILEALEGAEVAALHGALGRRSLDTALEHFRAHPQLTLLRTHLTGVDPDEVFSQVPYEKGYLLLRALEDAVGRETFDAYLRRYISTHRFQALTTEDFVAFTERELPGALAKVNGEAYLHQPGIPASAPAPHSRRLEELRRLQGSVPSREDVEDWTPTEWQLFLESMPQNTSREVLKQLDERFHFTQSRNSEVLVAWLVAALKGHYTPALDRTEAFLGEVGRMKYLKPLYSLLASTPEYRSRAQDIFKKHAERYHPIARQGVESILARA</sequence>
<dbReference type="GO" id="GO:0008237">
    <property type="term" value="F:metallopeptidase activity"/>
    <property type="evidence" value="ECO:0007669"/>
    <property type="project" value="UniProtKB-KW"/>
</dbReference>
<comment type="cofactor">
    <cofactor evidence="14">
        <name>Zn(2+)</name>
        <dbReference type="ChEBI" id="CHEBI:29105"/>
    </cofactor>
    <text evidence="14">Binds 1 zinc ion per subunit.</text>
</comment>
<dbReference type="Gene3D" id="1.25.40.320">
    <property type="entry name" value="Peptidase M1, leukotriene A4 hydrolase/aminopeptidase C-terminal domain"/>
    <property type="match status" value="1"/>
</dbReference>
<dbReference type="GO" id="GO:0016285">
    <property type="term" value="F:alanyl aminopeptidase activity"/>
    <property type="evidence" value="ECO:0007669"/>
    <property type="project" value="UniProtKB-EC"/>
</dbReference>
<dbReference type="InterPro" id="IPR049980">
    <property type="entry name" value="LTA4H_cat"/>
</dbReference>
<dbReference type="PRINTS" id="PR00756">
    <property type="entry name" value="ALADIPTASE"/>
</dbReference>
<evidence type="ECO:0000256" key="10">
    <source>
        <dbReference type="ARBA" id="ARBA00022833"/>
    </source>
</evidence>
<dbReference type="GO" id="GO:0005829">
    <property type="term" value="C:cytosol"/>
    <property type="evidence" value="ECO:0007669"/>
    <property type="project" value="TreeGrafter"/>
</dbReference>
<evidence type="ECO:0000313" key="16">
    <source>
        <dbReference type="EMBL" id="SET63362.1"/>
    </source>
</evidence>
<comment type="subcellular location">
    <subcellularLocation>
        <location evidence="2">Cytoplasm</location>
    </subcellularLocation>
</comment>
<evidence type="ECO:0000256" key="9">
    <source>
        <dbReference type="ARBA" id="ARBA00022801"/>
    </source>
</evidence>
<feature type="binding site" evidence="13">
    <location>
        <begin position="127"/>
        <end position="129"/>
    </location>
    <ligand>
        <name>a peptide</name>
        <dbReference type="ChEBI" id="CHEBI:60466"/>
    </ligand>
</feature>
<dbReference type="Gene3D" id="2.60.40.1730">
    <property type="entry name" value="tricorn interacting facor f3 domain"/>
    <property type="match status" value="1"/>
</dbReference>
<dbReference type="InterPro" id="IPR027268">
    <property type="entry name" value="Peptidase_M4/M1_CTD_sf"/>
</dbReference>
<evidence type="ECO:0000256" key="11">
    <source>
        <dbReference type="ARBA" id="ARBA00023049"/>
    </source>
</evidence>
<dbReference type="PANTHER" id="PTHR45726:SF3">
    <property type="entry name" value="LEUKOTRIENE A-4 HYDROLASE"/>
    <property type="match status" value="1"/>
</dbReference>
<dbReference type="FunFam" id="3.30.2010.30:FF:000001">
    <property type="entry name" value="Leukotriene A(4) hydrolase"/>
    <property type="match status" value="1"/>
</dbReference>
<evidence type="ECO:0000313" key="17">
    <source>
        <dbReference type="Proteomes" id="UP000199181"/>
    </source>
</evidence>
<keyword evidence="9" id="KW-0378">Hydrolase</keyword>
<evidence type="ECO:0000256" key="12">
    <source>
        <dbReference type="PIRSR" id="PIRSR634015-1"/>
    </source>
</evidence>
<feature type="domain" description="Peptidase M1 leukotriene A4 hydrolase/aminopeptidase C-terminal" evidence="15">
    <location>
        <begin position="443"/>
        <end position="581"/>
    </location>
</feature>